<keyword evidence="7" id="KW-0811">Translocation</keyword>
<reference evidence="13" key="1">
    <citation type="submission" date="2022-12" db="EMBL/GenBank/DDBJ databases">
        <title>Chromosome-level genome assembly of the bean flower thrips Megalurothrips usitatus.</title>
        <authorList>
            <person name="Ma L."/>
            <person name="Liu Q."/>
            <person name="Li H."/>
            <person name="Cai W."/>
        </authorList>
    </citation>
    <scope>NUCLEOTIDE SEQUENCE</scope>
    <source>
        <strain evidence="13">Cailab_2022a</strain>
    </source>
</reference>
<evidence type="ECO:0000256" key="11">
    <source>
        <dbReference type="SAM" id="MobiDB-lite"/>
    </source>
</evidence>
<dbReference type="Gene3D" id="3.30.70.3250">
    <property type="entry name" value="Ribonuclease P, Pop5 subunit"/>
    <property type="match status" value="1"/>
</dbReference>
<keyword evidence="10" id="KW-0676">Redox-active center</keyword>
<comment type="similarity">
    <text evidence="2">Belongs to the eukaryotic/archaeal RNase P protein component 2 family.</text>
</comment>
<dbReference type="Gene3D" id="1.10.287.2900">
    <property type="match status" value="1"/>
</dbReference>
<keyword evidence="14" id="KW-1185">Reference proteome</keyword>
<feature type="region of interest" description="Disordered" evidence="11">
    <location>
        <begin position="190"/>
        <end position="238"/>
    </location>
</feature>
<keyword evidence="9" id="KW-1015">Disulfide bond</keyword>
<dbReference type="Pfam" id="PF01900">
    <property type="entry name" value="RNase_P_Rpp14"/>
    <property type="match status" value="1"/>
</dbReference>
<keyword evidence="8" id="KW-0496">Mitochondrion</keyword>
<name>A0AAV7XT37_9NEOP</name>
<evidence type="ECO:0000256" key="8">
    <source>
        <dbReference type="ARBA" id="ARBA00023128"/>
    </source>
</evidence>
<dbReference type="AlphaFoldDB" id="A0AAV7XT37"/>
<evidence type="ECO:0000256" key="10">
    <source>
        <dbReference type="ARBA" id="ARBA00023284"/>
    </source>
</evidence>
<dbReference type="Proteomes" id="UP001075354">
    <property type="component" value="Chromosome 3"/>
</dbReference>
<keyword evidence="3" id="KW-0813">Transport</keyword>
<keyword evidence="5" id="KW-0653">Protein transport</keyword>
<protein>
    <recommendedName>
        <fullName evidence="12">CHCH domain-containing protein</fullName>
    </recommendedName>
</protein>
<accession>A0AAV7XT37</accession>
<evidence type="ECO:0000256" key="6">
    <source>
        <dbReference type="ARBA" id="ARBA00023002"/>
    </source>
</evidence>
<evidence type="ECO:0000259" key="12">
    <source>
        <dbReference type="Pfam" id="PF06747"/>
    </source>
</evidence>
<dbReference type="GO" id="GO:0015035">
    <property type="term" value="F:protein-disulfide reductase activity"/>
    <property type="evidence" value="ECO:0007669"/>
    <property type="project" value="InterPro"/>
</dbReference>
<comment type="caution">
    <text evidence="13">The sequence shown here is derived from an EMBL/GenBank/DDBJ whole genome shotgun (WGS) entry which is preliminary data.</text>
</comment>
<dbReference type="InterPro" id="IPR010625">
    <property type="entry name" value="CHCH"/>
</dbReference>
<evidence type="ECO:0000256" key="3">
    <source>
        <dbReference type="ARBA" id="ARBA00022448"/>
    </source>
</evidence>
<dbReference type="GO" id="GO:0045041">
    <property type="term" value="P:protein import into mitochondrial intermembrane space"/>
    <property type="evidence" value="ECO:0007669"/>
    <property type="project" value="InterPro"/>
</dbReference>
<dbReference type="Pfam" id="PF06747">
    <property type="entry name" value="CHCH"/>
    <property type="match status" value="1"/>
</dbReference>
<dbReference type="InterPro" id="IPR039289">
    <property type="entry name" value="CHCHD4"/>
</dbReference>
<dbReference type="GO" id="GO:0005758">
    <property type="term" value="C:mitochondrial intermembrane space"/>
    <property type="evidence" value="ECO:0007669"/>
    <property type="project" value="TreeGrafter"/>
</dbReference>
<organism evidence="13 14">
    <name type="scientific">Megalurothrips usitatus</name>
    <name type="common">bean blossom thrips</name>
    <dbReference type="NCBI Taxonomy" id="439358"/>
    <lineage>
        <taxon>Eukaryota</taxon>
        <taxon>Metazoa</taxon>
        <taxon>Ecdysozoa</taxon>
        <taxon>Arthropoda</taxon>
        <taxon>Hexapoda</taxon>
        <taxon>Insecta</taxon>
        <taxon>Pterygota</taxon>
        <taxon>Neoptera</taxon>
        <taxon>Paraneoptera</taxon>
        <taxon>Thysanoptera</taxon>
        <taxon>Terebrantia</taxon>
        <taxon>Thripoidea</taxon>
        <taxon>Thripidae</taxon>
        <taxon>Megalurothrips</taxon>
    </lineage>
</organism>
<evidence type="ECO:0000313" key="14">
    <source>
        <dbReference type="Proteomes" id="UP001075354"/>
    </source>
</evidence>
<evidence type="ECO:0000313" key="13">
    <source>
        <dbReference type="EMBL" id="KAJ1529349.1"/>
    </source>
</evidence>
<gene>
    <name evidence="13" type="ORF">ONE63_006137</name>
</gene>
<feature type="compositionally biased region" description="Polar residues" evidence="11">
    <location>
        <begin position="229"/>
        <end position="238"/>
    </location>
</feature>
<evidence type="ECO:0000256" key="4">
    <source>
        <dbReference type="ARBA" id="ARBA00022694"/>
    </source>
</evidence>
<sequence length="238" mass="26225">MSKFFYLDVSLEFGDKKENQVDAVSFKNYIWTAIRTLFGDFGASINVDLLKFNEKSIRGIIRCPAQEYVKVRGSLTFCGKIEGTPCRFLVHQSSSLLLSLCGNSRTYKHCCKVELPELEPQPGLIFPNGDINWNCPCLGGMATGPCGVEFREAFSCFHYSEADPKGSDCVDMFKEMQSCMSLYPALYDNKDGKDDDDDDDGLGDSMGMNVDSSSQAPIEPTSDKVAGDTGSTDSKPEN</sequence>
<dbReference type="InterPro" id="IPR002759">
    <property type="entry name" value="Pop5/Rpp14/Rnp2-like"/>
</dbReference>
<dbReference type="PANTHER" id="PTHR21622:SF0">
    <property type="entry name" value="COILED-COIL-HELIX-COILED-COIL-HELIX DOMAIN CONTAINING 4"/>
    <property type="match status" value="1"/>
</dbReference>
<keyword evidence="4" id="KW-0819">tRNA processing</keyword>
<evidence type="ECO:0000256" key="2">
    <source>
        <dbReference type="ARBA" id="ARBA00010800"/>
    </source>
</evidence>
<feature type="domain" description="CHCH" evidence="12">
    <location>
        <begin position="146"/>
        <end position="181"/>
    </location>
</feature>
<evidence type="ECO:0000256" key="5">
    <source>
        <dbReference type="ARBA" id="ARBA00022927"/>
    </source>
</evidence>
<evidence type="ECO:0000256" key="1">
    <source>
        <dbReference type="ARBA" id="ARBA00004173"/>
    </source>
</evidence>
<dbReference type="PROSITE" id="PS51808">
    <property type="entry name" value="CHCH"/>
    <property type="match status" value="1"/>
</dbReference>
<dbReference type="InterPro" id="IPR038085">
    <property type="entry name" value="Rnp2-like_sf"/>
</dbReference>
<dbReference type="GO" id="GO:0030677">
    <property type="term" value="C:ribonuclease P complex"/>
    <property type="evidence" value="ECO:0007669"/>
    <property type="project" value="InterPro"/>
</dbReference>
<evidence type="ECO:0000256" key="9">
    <source>
        <dbReference type="ARBA" id="ARBA00023157"/>
    </source>
</evidence>
<dbReference type="GO" id="GO:0001682">
    <property type="term" value="P:tRNA 5'-leader removal"/>
    <property type="evidence" value="ECO:0007669"/>
    <property type="project" value="InterPro"/>
</dbReference>
<keyword evidence="6" id="KW-0560">Oxidoreductase</keyword>
<dbReference type="SUPFAM" id="SSF160350">
    <property type="entry name" value="Rnp2-like"/>
    <property type="match status" value="1"/>
</dbReference>
<dbReference type="EMBL" id="JAPTSV010000003">
    <property type="protein sequence ID" value="KAJ1529349.1"/>
    <property type="molecule type" value="Genomic_DNA"/>
</dbReference>
<dbReference type="PANTHER" id="PTHR21622">
    <property type="entry name" value="COILED-COIL-HELIX-COILED-COIL-HELIX DOMAIN CONTAINING 4"/>
    <property type="match status" value="1"/>
</dbReference>
<proteinExistence type="inferred from homology"/>
<evidence type="ECO:0000256" key="7">
    <source>
        <dbReference type="ARBA" id="ARBA00023010"/>
    </source>
</evidence>
<comment type="subcellular location">
    <subcellularLocation>
        <location evidence="1">Mitochondrion</location>
    </subcellularLocation>
</comment>